<comment type="caution">
    <text evidence="10">The sequence shown here is derived from an EMBL/GenBank/DDBJ whole genome shotgun (WGS) entry which is preliminary data.</text>
</comment>
<dbReference type="InterPro" id="IPR004217">
    <property type="entry name" value="Tim10-like"/>
</dbReference>
<keyword evidence="4 8" id="KW-0653">Protein transport</keyword>
<evidence type="ECO:0000256" key="8">
    <source>
        <dbReference type="RuleBase" id="RU367043"/>
    </source>
</evidence>
<evidence type="ECO:0000313" key="10">
    <source>
        <dbReference type="EMBL" id="OXU23692.1"/>
    </source>
</evidence>
<dbReference type="Pfam" id="PF02953">
    <property type="entry name" value="zf-Tim10_DDP"/>
    <property type="match status" value="1"/>
</dbReference>
<evidence type="ECO:0000256" key="1">
    <source>
        <dbReference type="ARBA" id="ARBA00022448"/>
    </source>
</evidence>
<keyword evidence="8" id="KW-0472">Membrane</keyword>
<comment type="subunit">
    <text evidence="8">Heterohexamer.</text>
</comment>
<keyword evidence="8" id="KW-0143">Chaperone</keyword>
<keyword evidence="7 8" id="KW-1015">Disulfide bond</keyword>
<accession>A0A232EZ32</accession>
<gene>
    <name evidence="10" type="ORF">TSAR_016032</name>
</gene>
<comment type="similarity">
    <text evidence="8">Belongs to the small Tim family.</text>
</comment>
<name>A0A232EZ32_9HYME</name>
<dbReference type="InterPro" id="IPR050673">
    <property type="entry name" value="Mito_inner_translocase_sub"/>
</dbReference>
<dbReference type="EMBL" id="NNAY01001524">
    <property type="protein sequence ID" value="OXU23692.1"/>
    <property type="molecule type" value="Genomic_DNA"/>
</dbReference>
<keyword evidence="3" id="KW-0862">Zinc</keyword>
<evidence type="ECO:0000256" key="5">
    <source>
        <dbReference type="ARBA" id="ARBA00023010"/>
    </source>
</evidence>
<dbReference type="AlphaFoldDB" id="A0A232EZ32"/>
<keyword evidence="11" id="KW-1185">Reference proteome</keyword>
<protein>
    <recommendedName>
        <fullName evidence="8">Mitochondrial import inner membrane translocase subunit</fullName>
    </recommendedName>
</protein>
<keyword evidence="2" id="KW-0479">Metal-binding</keyword>
<reference evidence="10 11" key="1">
    <citation type="journal article" date="2017" name="Curr. Biol.">
        <title>The Evolution of Venom by Co-option of Single-Copy Genes.</title>
        <authorList>
            <person name="Martinson E.O."/>
            <person name="Mrinalini"/>
            <person name="Kelkar Y.D."/>
            <person name="Chang C.H."/>
            <person name="Werren J.H."/>
        </authorList>
    </citation>
    <scope>NUCLEOTIDE SEQUENCE [LARGE SCALE GENOMIC DNA]</scope>
    <source>
        <strain evidence="10 11">Alberta</strain>
        <tissue evidence="10">Whole body</tissue>
    </source>
</reference>
<evidence type="ECO:0000313" key="11">
    <source>
        <dbReference type="Proteomes" id="UP000215335"/>
    </source>
</evidence>
<comment type="domain">
    <text evidence="8">The twin CX3C motif contains 4 conserved Cys residues that form 2 disulfide bonds in the mitochondrial intermembrane space.</text>
</comment>
<evidence type="ECO:0000256" key="6">
    <source>
        <dbReference type="ARBA" id="ARBA00023128"/>
    </source>
</evidence>
<dbReference type="Gene3D" id="1.10.287.810">
    <property type="entry name" value="Mitochondrial import inner membrane translocase subunit tim13 like domains"/>
    <property type="match status" value="1"/>
</dbReference>
<evidence type="ECO:0000256" key="2">
    <source>
        <dbReference type="ARBA" id="ARBA00022723"/>
    </source>
</evidence>
<sequence length="96" mass="11194">MDQIRNFRDFLRLYNQISDTCFTRCTNTFTTRDIELDEANCVDTCAQKFIHTNHRVMEVYMEVQAAIVQKRIEEMNAAQAAIEAKSAEEQNVEVVK</sequence>
<keyword evidence="5 8" id="KW-0811">Translocation</keyword>
<dbReference type="InterPro" id="IPR035427">
    <property type="entry name" value="Tim10-like_dom_sf"/>
</dbReference>
<dbReference type="GO" id="GO:0015031">
    <property type="term" value="P:protein transport"/>
    <property type="evidence" value="ECO:0007669"/>
    <property type="project" value="UniProtKB-KW"/>
</dbReference>
<evidence type="ECO:0000256" key="7">
    <source>
        <dbReference type="ARBA" id="ARBA00023157"/>
    </source>
</evidence>
<feature type="domain" description="Tim10-like" evidence="9">
    <location>
        <begin position="3"/>
        <end position="61"/>
    </location>
</feature>
<comment type="function">
    <text evidence="8">Mitochondrial intermembrane chaperone that participates in the import and insertion of some multi-pass transmembrane proteins into the mitochondrial inner membrane. Also required for the transfer of beta-barrel precursors from the TOM complex to the sorting and assembly machinery (SAM complex) of the outer membrane. Acts as a chaperone-like protein that protects the hydrophobic precursors from aggregation and guide them through the mitochondrial intermembrane space.</text>
</comment>
<dbReference type="SUPFAM" id="SSF144122">
    <property type="entry name" value="Tim10-like"/>
    <property type="match status" value="1"/>
</dbReference>
<evidence type="ECO:0000259" key="9">
    <source>
        <dbReference type="Pfam" id="PF02953"/>
    </source>
</evidence>
<keyword evidence="1 8" id="KW-0813">Transport</keyword>
<evidence type="ECO:0000256" key="3">
    <source>
        <dbReference type="ARBA" id="ARBA00022833"/>
    </source>
</evidence>
<proteinExistence type="inferred from homology"/>
<comment type="subcellular location">
    <subcellularLocation>
        <location evidence="8">Mitochondrion inner membrane</location>
        <topology evidence="8">Peripheral membrane protein</topology>
        <orientation evidence="8">Intermembrane side</orientation>
    </subcellularLocation>
</comment>
<dbReference type="Proteomes" id="UP000215335">
    <property type="component" value="Unassembled WGS sequence"/>
</dbReference>
<organism evidence="10 11">
    <name type="scientific">Trichomalopsis sarcophagae</name>
    <dbReference type="NCBI Taxonomy" id="543379"/>
    <lineage>
        <taxon>Eukaryota</taxon>
        <taxon>Metazoa</taxon>
        <taxon>Ecdysozoa</taxon>
        <taxon>Arthropoda</taxon>
        <taxon>Hexapoda</taxon>
        <taxon>Insecta</taxon>
        <taxon>Pterygota</taxon>
        <taxon>Neoptera</taxon>
        <taxon>Endopterygota</taxon>
        <taxon>Hymenoptera</taxon>
        <taxon>Apocrita</taxon>
        <taxon>Proctotrupomorpha</taxon>
        <taxon>Chalcidoidea</taxon>
        <taxon>Pteromalidae</taxon>
        <taxon>Pteromalinae</taxon>
        <taxon>Trichomalopsis</taxon>
    </lineage>
</organism>
<dbReference type="STRING" id="543379.A0A232EZ32"/>
<evidence type="ECO:0000256" key="4">
    <source>
        <dbReference type="ARBA" id="ARBA00022927"/>
    </source>
</evidence>
<dbReference type="PANTHER" id="PTHR13172">
    <property type="entry name" value="MITOCHONDRIAL IMPORT INNER MEMBRANE TRANSLOCASE SUBUNIT TIM9B"/>
    <property type="match status" value="1"/>
</dbReference>
<keyword evidence="6 8" id="KW-0496">Mitochondrion</keyword>
<dbReference type="GO" id="GO:0046872">
    <property type="term" value="F:metal ion binding"/>
    <property type="evidence" value="ECO:0007669"/>
    <property type="project" value="UniProtKB-KW"/>
</dbReference>
<keyword evidence="8" id="KW-0999">Mitochondrion inner membrane</keyword>
<dbReference type="GO" id="GO:0005743">
    <property type="term" value="C:mitochondrial inner membrane"/>
    <property type="evidence" value="ECO:0007669"/>
    <property type="project" value="UniProtKB-SubCell"/>
</dbReference>
<dbReference type="OrthoDB" id="1551503at2759"/>